<dbReference type="AlphaFoldDB" id="C9SU94"/>
<evidence type="ECO:0000313" key="3">
    <source>
        <dbReference type="EMBL" id="EEY22405.1"/>
    </source>
</evidence>
<feature type="region of interest" description="Disordered" evidence="1">
    <location>
        <begin position="69"/>
        <end position="99"/>
    </location>
</feature>
<evidence type="ECO:0000256" key="1">
    <source>
        <dbReference type="SAM" id="MobiDB-lite"/>
    </source>
</evidence>
<dbReference type="GeneID" id="9529524"/>
<organism evidence="4">
    <name type="scientific">Verticillium alfalfae (strain VaMs.102 / ATCC MYA-4576 / FGSC 10136)</name>
    <name type="common">Verticillium wilt of alfalfa</name>
    <name type="synonym">Verticillium albo-atrum</name>
    <dbReference type="NCBI Taxonomy" id="526221"/>
    <lineage>
        <taxon>Eukaryota</taxon>
        <taxon>Fungi</taxon>
        <taxon>Dikarya</taxon>
        <taxon>Ascomycota</taxon>
        <taxon>Pezizomycotina</taxon>
        <taxon>Sordariomycetes</taxon>
        <taxon>Hypocreomycetidae</taxon>
        <taxon>Glomerellales</taxon>
        <taxon>Plectosphaerellaceae</taxon>
        <taxon>Verticillium</taxon>
    </lineage>
</organism>
<reference evidence="4" key="1">
    <citation type="journal article" date="2011" name="PLoS Pathog.">
        <title>Comparative genomics yields insights into niche adaptation of plant vascular wilt pathogens.</title>
        <authorList>
            <person name="Klosterman S.J."/>
            <person name="Subbarao K.V."/>
            <person name="Kang S."/>
            <person name="Veronese P."/>
            <person name="Gold S.E."/>
            <person name="Thomma B.P.H.J."/>
            <person name="Chen Z."/>
            <person name="Henrissat B."/>
            <person name="Lee Y.-H."/>
            <person name="Park J."/>
            <person name="Garcia-Pedrajas M.D."/>
            <person name="Barbara D.J."/>
            <person name="Anchieta A."/>
            <person name="de Jonge R."/>
            <person name="Santhanam P."/>
            <person name="Maruthachalam K."/>
            <person name="Atallah Z."/>
            <person name="Amyotte S.G."/>
            <person name="Paz Z."/>
            <person name="Inderbitzin P."/>
            <person name="Hayes R.J."/>
            <person name="Heiman D.I."/>
            <person name="Young S."/>
            <person name="Zeng Q."/>
            <person name="Engels R."/>
            <person name="Galagan J."/>
            <person name="Cuomo C.A."/>
            <person name="Dobinson K.F."/>
            <person name="Ma L.-J."/>
        </authorList>
    </citation>
    <scope>NUCLEOTIDE SEQUENCE [LARGE SCALE GENOMIC DNA]</scope>
    <source>
        <strain evidence="4">VaMs.102 / ATCC MYA-4576 / FGSC 10136</strain>
    </source>
</reference>
<proteinExistence type="predicted"/>
<name>C9SU94_VERA1</name>
<dbReference type="InterPro" id="IPR001509">
    <property type="entry name" value="Epimerase_deHydtase"/>
</dbReference>
<dbReference type="Pfam" id="PF01370">
    <property type="entry name" value="Epimerase"/>
    <property type="match status" value="1"/>
</dbReference>
<sequence>MSTSVKHQRAFSESWLIIQFFTYEFIGMPPEQRPLDITCALITGGAGVIGKALATFFLSQGKKVIIAGRTDSNSRQRAANRGDGRLHPKMVTRPPSPPL</sequence>
<protein>
    <submittedName>
        <fullName evidence="3">DltE</fullName>
    </submittedName>
</protein>
<gene>
    <name evidence="3" type="ORF">VDBG_08515</name>
</gene>
<dbReference type="KEGG" id="val:VDBG_08515"/>
<evidence type="ECO:0000259" key="2">
    <source>
        <dbReference type="Pfam" id="PF01370"/>
    </source>
</evidence>
<keyword evidence="4" id="KW-1185">Reference proteome</keyword>
<dbReference type="OrthoDB" id="37659at2759"/>
<dbReference type="EMBL" id="DS985225">
    <property type="protein sequence ID" value="EEY22405.1"/>
    <property type="molecule type" value="Genomic_DNA"/>
</dbReference>
<dbReference type="Gene3D" id="3.40.50.720">
    <property type="entry name" value="NAD(P)-binding Rossmann-like Domain"/>
    <property type="match status" value="1"/>
</dbReference>
<feature type="domain" description="NAD-dependent epimerase/dehydratase" evidence="2">
    <location>
        <begin position="40"/>
        <end position="78"/>
    </location>
</feature>
<dbReference type="HOGENOM" id="CLU_2322139_0_0_1"/>
<evidence type="ECO:0000313" key="4">
    <source>
        <dbReference type="Proteomes" id="UP000008698"/>
    </source>
</evidence>
<dbReference type="InterPro" id="IPR036291">
    <property type="entry name" value="NAD(P)-bd_dom_sf"/>
</dbReference>
<accession>C9SU94</accession>
<dbReference type="SUPFAM" id="SSF51735">
    <property type="entry name" value="NAD(P)-binding Rossmann-fold domains"/>
    <property type="match status" value="1"/>
</dbReference>
<dbReference type="RefSeq" id="XP_003001470.1">
    <property type="nucleotide sequence ID" value="XM_003001424.1"/>
</dbReference>
<dbReference type="Proteomes" id="UP000008698">
    <property type="component" value="Unassembled WGS sequence"/>
</dbReference>